<dbReference type="PRINTS" id="PR00834">
    <property type="entry name" value="PROTEASES2C"/>
</dbReference>
<accession>A0A225E2K4</accession>
<dbReference type="InterPro" id="IPR001478">
    <property type="entry name" value="PDZ"/>
</dbReference>
<dbReference type="Gene3D" id="2.40.10.10">
    <property type="entry name" value="Trypsin-like serine proteases"/>
    <property type="match status" value="2"/>
</dbReference>
<dbReference type="SMART" id="SM00228">
    <property type="entry name" value="PDZ"/>
    <property type="match status" value="1"/>
</dbReference>
<evidence type="ECO:0000313" key="7">
    <source>
        <dbReference type="Proteomes" id="UP000214646"/>
    </source>
</evidence>
<organism evidence="6 7">
    <name type="scientific">Fimbriiglobus ruber</name>
    <dbReference type="NCBI Taxonomy" id="1908690"/>
    <lineage>
        <taxon>Bacteria</taxon>
        <taxon>Pseudomonadati</taxon>
        <taxon>Planctomycetota</taxon>
        <taxon>Planctomycetia</taxon>
        <taxon>Gemmatales</taxon>
        <taxon>Gemmataceae</taxon>
        <taxon>Fimbriiglobus</taxon>
    </lineage>
</organism>
<dbReference type="Proteomes" id="UP000214646">
    <property type="component" value="Unassembled WGS sequence"/>
</dbReference>
<dbReference type="Gene3D" id="2.30.42.10">
    <property type="match status" value="1"/>
</dbReference>
<dbReference type="Pfam" id="PF13365">
    <property type="entry name" value="Trypsin_2"/>
    <property type="match status" value="1"/>
</dbReference>
<sequence>MTRFRILLCTLLAAAGMVSAGHVSAADPFNKVSDEVNQKLVKLFGSGGFRGIANYGTGIVVSPDGYILTSATQMLDTSELIVHLYDGRRVKAVLIVSEPELDVALVKIKVEGKKIDEPTDLDLPYFDIAAAAKQPLAVPGDWVLSFANIFEIAMRDEPVSVQRGVVAAYAKLHGRRGIFDFPYNGDVYVVDAITNNPGAGGGALTDRKGRLLGLVGREIKNTLTETWLNYAIPIGAKVDIKDGDKTVTISIPEFTAKAMKGQYKPVNRAKEVVGAGGYHGIVFVPNVLERTPPYVESVYPGSPAAKAGLKPDDLVSFIDGEPVYSIKTFHEFLRRTRPGAVVRFEVRRGEGLQTVELKLEEYPKGVPLPPMPPAPKQ</sequence>
<dbReference type="AlphaFoldDB" id="A0A225E2K4"/>
<dbReference type="OrthoDB" id="264239at2"/>
<keyword evidence="2 6" id="KW-0645">Protease</keyword>
<dbReference type="EMBL" id="NIDE01000003">
    <property type="protein sequence ID" value="OWK44306.1"/>
    <property type="molecule type" value="Genomic_DNA"/>
</dbReference>
<keyword evidence="3" id="KW-0378">Hydrolase</keyword>
<proteinExistence type="inferred from homology"/>
<keyword evidence="7" id="KW-1185">Reference proteome</keyword>
<dbReference type="PANTHER" id="PTHR22939:SF129">
    <property type="entry name" value="SERINE PROTEASE HTRA2, MITOCHONDRIAL"/>
    <property type="match status" value="1"/>
</dbReference>
<dbReference type="InterPro" id="IPR036034">
    <property type="entry name" value="PDZ_sf"/>
</dbReference>
<dbReference type="RefSeq" id="WP_088253600.1">
    <property type="nucleotide sequence ID" value="NZ_NIDE01000003.1"/>
</dbReference>
<dbReference type="SUPFAM" id="SSF50494">
    <property type="entry name" value="Trypsin-like serine proteases"/>
    <property type="match status" value="1"/>
</dbReference>
<comment type="similarity">
    <text evidence="1">Belongs to the peptidase S1C family.</text>
</comment>
<dbReference type="InterPro" id="IPR041489">
    <property type="entry name" value="PDZ_6"/>
</dbReference>
<gene>
    <name evidence="6" type="ORF">FRUB_02238</name>
</gene>
<dbReference type="InterPro" id="IPR043504">
    <property type="entry name" value="Peptidase_S1_PA_chymotrypsin"/>
</dbReference>
<dbReference type="GO" id="GO:0004252">
    <property type="term" value="F:serine-type endopeptidase activity"/>
    <property type="evidence" value="ECO:0007669"/>
    <property type="project" value="InterPro"/>
</dbReference>
<evidence type="ECO:0000256" key="3">
    <source>
        <dbReference type="ARBA" id="ARBA00022801"/>
    </source>
</evidence>
<dbReference type="PANTHER" id="PTHR22939">
    <property type="entry name" value="SERINE PROTEASE FAMILY S1C HTRA-RELATED"/>
    <property type="match status" value="1"/>
</dbReference>
<keyword evidence="4" id="KW-0732">Signal</keyword>
<evidence type="ECO:0000259" key="5">
    <source>
        <dbReference type="SMART" id="SM00228"/>
    </source>
</evidence>
<dbReference type="InterPro" id="IPR001940">
    <property type="entry name" value="Peptidase_S1C"/>
</dbReference>
<evidence type="ECO:0000256" key="1">
    <source>
        <dbReference type="ARBA" id="ARBA00010541"/>
    </source>
</evidence>
<evidence type="ECO:0000256" key="2">
    <source>
        <dbReference type="ARBA" id="ARBA00022670"/>
    </source>
</evidence>
<dbReference type="InterPro" id="IPR009003">
    <property type="entry name" value="Peptidase_S1_PA"/>
</dbReference>
<comment type="caution">
    <text evidence="6">The sequence shown here is derived from an EMBL/GenBank/DDBJ whole genome shotgun (WGS) entry which is preliminary data.</text>
</comment>
<dbReference type="Pfam" id="PF17820">
    <property type="entry name" value="PDZ_6"/>
    <property type="match status" value="1"/>
</dbReference>
<evidence type="ECO:0000256" key="4">
    <source>
        <dbReference type="SAM" id="SignalP"/>
    </source>
</evidence>
<reference evidence="7" key="1">
    <citation type="submission" date="2017-06" db="EMBL/GenBank/DDBJ databases">
        <title>Genome analysis of Fimbriiglobus ruber SP5, the first member of the order Planctomycetales with confirmed chitinolytic capability.</title>
        <authorList>
            <person name="Ravin N.V."/>
            <person name="Rakitin A.L."/>
            <person name="Ivanova A.A."/>
            <person name="Beletsky A.V."/>
            <person name="Kulichevskaya I.S."/>
            <person name="Mardanov A.V."/>
            <person name="Dedysh S.N."/>
        </authorList>
    </citation>
    <scope>NUCLEOTIDE SEQUENCE [LARGE SCALE GENOMIC DNA]</scope>
    <source>
        <strain evidence="7">SP5</strain>
    </source>
</reference>
<evidence type="ECO:0000313" key="6">
    <source>
        <dbReference type="EMBL" id="OWK44306.1"/>
    </source>
</evidence>
<feature type="chain" id="PRO_5013279594" evidence="4">
    <location>
        <begin position="26"/>
        <end position="377"/>
    </location>
</feature>
<protein>
    <submittedName>
        <fullName evidence="6">Serine protease MucD/AlgY associated with sigma factor RpoE</fullName>
    </submittedName>
</protein>
<dbReference type="GO" id="GO:0006508">
    <property type="term" value="P:proteolysis"/>
    <property type="evidence" value="ECO:0007669"/>
    <property type="project" value="UniProtKB-KW"/>
</dbReference>
<dbReference type="SUPFAM" id="SSF50156">
    <property type="entry name" value="PDZ domain-like"/>
    <property type="match status" value="1"/>
</dbReference>
<feature type="signal peptide" evidence="4">
    <location>
        <begin position="1"/>
        <end position="25"/>
    </location>
</feature>
<name>A0A225E2K4_9BACT</name>
<feature type="domain" description="PDZ" evidence="5">
    <location>
        <begin position="277"/>
        <end position="350"/>
    </location>
</feature>